<protein>
    <recommendedName>
        <fullName evidence="4">PepSY domain-containing protein</fullName>
    </recommendedName>
</protein>
<organism evidence="2 3">
    <name type="scientific">Empedobacter brevis NBRC 14943 = ATCC 43319</name>
    <dbReference type="NCBI Taxonomy" id="1218108"/>
    <lineage>
        <taxon>Bacteria</taxon>
        <taxon>Pseudomonadati</taxon>
        <taxon>Bacteroidota</taxon>
        <taxon>Flavobacteriia</taxon>
        <taxon>Flavobacteriales</taxon>
        <taxon>Weeksellaceae</taxon>
        <taxon>Empedobacter</taxon>
    </lineage>
</organism>
<proteinExistence type="predicted"/>
<dbReference type="OrthoDB" id="9808239at2"/>
<keyword evidence="3" id="KW-1185">Reference proteome</keyword>
<dbReference type="AlphaFoldDB" id="A0A511NII7"/>
<dbReference type="STRING" id="1218108.GCA_000382425_03300"/>
<feature type="signal peptide" evidence="1">
    <location>
        <begin position="1"/>
        <end position="18"/>
    </location>
</feature>
<evidence type="ECO:0000256" key="1">
    <source>
        <dbReference type="SAM" id="SignalP"/>
    </source>
</evidence>
<keyword evidence="1" id="KW-0732">Signal</keyword>
<sequence>MKYTSFIVLLFLFSISNAQNNRITSGFKSCEESFYIQTLFPIFGKSFVIEHFKMDSVNSYFNYIDYTTNESYLKAQVKNLDTIKAIPTEYVLILNVIHNDQKIGFVKVGCHYQDNLIRADKWKGLKDYLKPQLKVIEGKVINLEKALKISKNRGYEITSWEIDYETKQNSNDYKIFFPRLIWTLKEQKNNRRTKVLQINAKNGRVIKEYQKFTF</sequence>
<dbReference type="GeneID" id="84651336"/>
<evidence type="ECO:0000313" key="3">
    <source>
        <dbReference type="Proteomes" id="UP000321245"/>
    </source>
</evidence>
<reference evidence="2 3" key="1">
    <citation type="submission" date="2019-07" db="EMBL/GenBank/DDBJ databases">
        <title>Whole genome shotgun sequence of Empedobacter brevis NBRC 14943.</title>
        <authorList>
            <person name="Hosoyama A."/>
            <person name="Uohara A."/>
            <person name="Ohji S."/>
            <person name="Ichikawa N."/>
        </authorList>
    </citation>
    <scope>NUCLEOTIDE SEQUENCE [LARGE SCALE GENOMIC DNA]</scope>
    <source>
        <strain evidence="2 3">NBRC 14943</strain>
    </source>
</reference>
<evidence type="ECO:0008006" key="4">
    <source>
        <dbReference type="Google" id="ProtNLM"/>
    </source>
</evidence>
<feature type="chain" id="PRO_5022022059" description="PepSY domain-containing protein" evidence="1">
    <location>
        <begin position="19"/>
        <end position="214"/>
    </location>
</feature>
<dbReference type="EMBL" id="BJXC01000017">
    <property type="protein sequence ID" value="GEM52635.1"/>
    <property type="molecule type" value="Genomic_DNA"/>
</dbReference>
<dbReference type="RefSeq" id="WP_019976769.1">
    <property type="nucleotide sequence ID" value="NZ_BJXC01000017.1"/>
</dbReference>
<comment type="caution">
    <text evidence="2">The sequence shown here is derived from an EMBL/GenBank/DDBJ whole genome shotgun (WGS) entry which is preliminary data.</text>
</comment>
<accession>A0A511NII7</accession>
<dbReference type="Proteomes" id="UP000321245">
    <property type="component" value="Unassembled WGS sequence"/>
</dbReference>
<name>A0A511NII7_9FLAO</name>
<gene>
    <name evidence="2" type="ORF">EB1_24250</name>
</gene>
<evidence type="ECO:0000313" key="2">
    <source>
        <dbReference type="EMBL" id="GEM52635.1"/>
    </source>
</evidence>